<dbReference type="GO" id="GO:0016746">
    <property type="term" value="F:acyltransferase activity"/>
    <property type="evidence" value="ECO:0007669"/>
    <property type="project" value="InterPro"/>
</dbReference>
<dbReference type="AlphaFoldDB" id="A0A383CN19"/>
<reference evidence="2" key="1">
    <citation type="submission" date="2018-05" db="EMBL/GenBank/DDBJ databases">
        <authorList>
            <person name="Lanie J.A."/>
            <person name="Ng W.-L."/>
            <person name="Kazmierczak K.M."/>
            <person name="Andrzejewski T.M."/>
            <person name="Davidsen T.M."/>
            <person name="Wayne K.J."/>
            <person name="Tettelin H."/>
            <person name="Glass J.I."/>
            <person name="Rusch D."/>
            <person name="Podicherti R."/>
            <person name="Tsui H.-C.T."/>
            <person name="Winkler M.E."/>
        </authorList>
    </citation>
    <scope>NUCLEOTIDE SEQUENCE</scope>
</reference>
<evidence type="ECO:0000259" key="1">
    <source>
        <dbReference type="Pfam" id="PF22691"/>
    </source>
</evidence>
<name>A0A383CN19_9ZZZZ</name>
<organism evidence="2">
    <name type="scientific">marine metagenome</name>
    <dbReference type="NCBI Taxonomy" id="408172"/>
    <lineage>
        <taxon>unclassified sequences</taxon>
        <taxon>metagenomes</taxon>
        <taxon>ecological metagenomes</taxon>
    </lineage>
</organism>
<proteinExistence type="predicted"/>
<gene>
    <name evidence="2" type="ORF">METZ01_LOCUS486323</name>
</gene>
<dbReference type="Gene3D" id="3.40.47.10">
    <property type="match status" value="1"/>
</dbReference>
<feature type="domain" description="Thiolase C-terminal" evidence="1">
    <location>
        <begin position="1"/>
        <end position="51"/>
    </location>
</feature>
<dbReference type="PANTHER" id="PTHR42870:SF6">
    <property type="entry name" value="ACETYL-COA C-ACYLTRANSFERASE"/>
    <property type="match status" value="1"/>
</dbReference>
<evidence type="ECO:0000313" key="2">
    <source>
        <dbReference type="EMBL" id="SVE33469.1"/>
    </source>
</evidence>
<dbReference type="EMBL" id="UINC01210140">
    <property type="protein sequence ID" value="SVE33469.1"/>
    <property type="molecule type" value="Genomic_DNA"/>
</dbReference>
<sequence length="53" mass="5442">HPIGATGVGQIVEAFEQLTGRSGERTVNDAKIGLTQNFGATGASCAVHIFQSV</sequence>
<protein>
    <recommendedName>
        <fullName evidence="1">Thiolase C-terminal domain-containing protein</fullName>
    </recommendedName>
</protein>
<dbReference type="PANTHER" id="PTHR42870">
    <property type="entry name" value="ACETYL-COA C-ACETYLTRANSFERASE"/>
    <property type="match status" value="1"/>
</dbReference>
<feature type="non-terminal residue" evidence="2">
    <location>
        <position position="1"/>
    </location>
</feature>
<dbReference type="SUPFAM" id="SSF53901">
    <property type="entry name" value="Thiolase-like"/>
    <property type="match status" value="1"/>
</dbReference>
<accession>A0A383CN19</accession>
<dbReference type="Pfam" id="PF22691">
    <property type="entry name" value="Thiolase_C_1"/>
    <property type="match status" value="1"/>
</dbReference>
<dbReference type="InterPro" id="IPR016039">
    <property type="entry name" value="Thiolase-like"/>
</dbReference>
<dbReference type="InterPro" id="IPR055140">
    <property type="entry name" value="Thiolase_C_2"/>
</dbReference>